<evidence type="ECO:0000313" key="7">
    <source>
        <dbReference type="EMBL" id="ACD95531.1"/>
    </source>
</evidence>
<dbReference type="Pfam" id="PF03600">
    <property type="entry name" value="CitMHS"/>
    <property type="match status" value="1"/>
</dbReference>
<reference evidence="7 8" key="1">
    <citation type="submission" date="2008-05" db="EMBL/GenBank/DDBJ databases">
        <title>Complete sequence of chromosome of Geobacter lovleyi SZ.</title>
        <authorList>
            <consortium name="US DOE Joint Genome Institute"/>
            <person name="Lucas S."/>
            <person name="Copeland A."/>
            <person name="Lapidus A."/>
            <person name="Glavina del Rio T."/>
            <person name="Dalin E."/>
            <person name="Tice H."/>
            <person name="Bruce D."/>
            <person name="Goodwin L."/>
            <person name="Pitluck S."/>
            <person name="Chertkov O."/>
            <person name="Meincke L."/>
            <person name="Brettin T."/>
            <person name="Detter J.C."/>
            <person name="Han C."/>
            <person name="Tapia R."/>
            <person name="Kuske C.R."/>
            <person name="Schmutz J."/>
            <person name="Larimer F."/>
            <person name="Land M."/>
            <person name="Hauser L."/>
            <person name="Kyrpides N."/>
            <person name="Mikhailova N."/>
            <person name="Sung Y."/>
            <person name="Fletcher K.E."/>
            <person name="Ritalahti K.M."/>
            <person name="Loeffler F.E."/>
            <person name="Richardson P."/>
        </authorList>
    </citation>
    <scope>NUCLEOTIDE SEQUENCE [LARGE SCALE GENOMIC DNA]</scope>
    <source>
        <strain evidence="8">ATCC BAA-1151 / DSM 17278 / SZ</strain>
    </source>
</reference>
<evidence type="ECO:0000256" key="1">
    <source>
        <dbReference type="ARBA" id="ARBA00004141"/>
    </source>
</evidence>
<evidence type="ECO:0000313" key="8">
    <source>
        <dbReference type="Proteomes" id="UP000002420"/>
    </source>
</evidence>
<evidence type="ECO:0000256" key="2">
    <source>
        <dbReference type="ARBA" id="ARBA00022448"/>
    </source>
</evidence>
<keyword evidence="3" id="KW-0812">Transmembrane</keyword>
<dbReference type="HOGENOM" id="CLU_2129854_0_0_7"/>
<dbReference type="GO" id="GO:0016020">
    <property type="term" value="C:membrane"/>
    <property type="evidence" value="ECO:0007669"/>
    <property type="project" value="UniProtKB-SubCell"/>
</dbReference>
<dbReference type="InterPro" id="IPR004680">
    <property type="entry name" value="Cit_transptr-like_dom"/>
</dbReference>
<gene>
    <name evidence="7" type="ordered locus">Glov_1815</name>
</gene>
<dbReference type="Proteomes" id="UP000002420">
    <property type="component" value="Chromosome"/>
</dbReference>
<keyword evidence="4" id="KW-1133">Transmembrane helix</keyword>
<keyword evidence="2" id="KW-0813">Transport</keyword>
<sequence length="113" mass="12151">MTLEMILVLGLALSAMILFATEKLPVDLTAMIILPVALTIAKDCNLGPGRLLMPLSFASMFGGVCTLVGTSMCGCSAQHYVLVAGHFFNPPLLAVLARYSVRQSLFRTTPSYR</sequence>
<evidence type="ECO:0000259" key="6">
    <source>
        <dbReference type="Pfam" id="PF03600"/>
    </source>
</evidence>
<protein>
    <recommendedName>
        <fullName evidence="6">Citrate transporter-like domain-containing protein</fullName>
    </recommendedName>
</protein>
<dbReference type="EMBL" id="CP001089">
    <property type="protein sequence ID" value="ACD95531.1"/>
    <property type="molecule type" value="Genomic_DNA"/>
</dbReference>
<comment type="subcellular location">
    <subcellularLocation>
        <location evidence="1">Membrane</location>
        <topology evidence="1">Multi-pass membrane protein</topology>
    </subcellularLocation>
</comment>
<dbReference type="KEGG" id="glo:Glov_1815"/>
<dbReference type="GO" id="GO:0055085">
    <property type="term" value="P:transmembrane transport"/>
    <property type="evidence" value="ECO:0007669"/>
    <property type="project" value="InterPro"/>
</dbReference>
<keyword evidence="8" id="KW-1185">Reference proteome</keyword>
<keyword evidence="5" id="KW-0472">Membrane</keyword>
<organism evidence="7 8">
    <name type="scientific">Trichlorobacter lovleyi (strain ATCC BAA-1151 / DSM 17278 / SZ)</name>
    <name type="common">Geobacter lovleyi</name>
    <dbReference type="NCBI Taxonomy" id="398767"/>
    <lineage>
        <taxon>Bacteria</taxon>
        <taxon>Pseudomonadati</taxon>
        <taxon>Thermodesulfobacteriota</taxon>
        <taxon>Desulfuromonadia</taxon>
        <taxon>Geobacterales</taxon>
        <taxon>Geobacteraceae</taxon>
        <taxon>Trichlorobacter</taxon>
    </lineage>
</organism>
<dbReference type="AlphaFoldDB" id="B3EBD7"/>
<accession>B3EBD7</accession>
<dbReference type="RefSeq" id="WP_012469870.1">
    <property type="nucleotide sequence ID" value="NC_010814.1"/>
</dbReference>
<evidence type="ECO:0000256" key="5">
    <source>
        <dbReference type="ARBA" id="ARBA00023136"/>
    </source>
</evidence>
<evidence type="ECO:0000256" key="4">
    <source>
        <dbReference type="ARBA" id="ARBA00022989"/>
    </source>
</evidence>
<proteinExistence type="predicted"/>
<feature type="domain" description="Citrate transporter-like" evidence="6">
    <location>
        <begin position="7"/>
        <end position="88"/>
    </location>
</feature>
<dbReference type="STRING" id="398767.Glov_1815"/>
<evidence type="ECO:0000256" key="3">
    <source>
        <dbReference type="ARBA" id="ARBA00022692"/>
    </source>
</evidence>
<name>B3EBD7_TRIL1</name>